<evidence type="ECO:0000313" key="2">
    <source>
        <dbReference type="Proteomes" id="UP001606134"/>
    </source>
</evidence>
<dbReference type="Proteomes" id="UP001606134">
    <property type="component" value="Unassembled WGS sequence"/>
</dbReference>
<keyword evidence="2" id="KW-1185">Reference proteome</keyword>
<evidence type="ECO:0000313" key="1">
    <source>
        <dbReference type="EMBL" id="MFG6486750.1"/>
    </source>
</evidence>
<name>A0ABW7HA13_9BURK</name>
<protein>
    <submittedName>
        <fullName evidence="1">Uncharacterized protein</fullName>
    </submittedName>
</protein>
<gene>
    <name evidence="1" type="ORF">ACG04R_08715</name>
</gene>
<sequence>MHWIIQKMLMVNREKLALLARRVGIMVHGKCCLFTPMVRGTRMRRESVLRGPRWMLCHENLVQMVVEWE</sequence>
<dbReference type="RefSeq" id="WP_394408223.1">
    <property type="nucleotide sequence ID" value="NZ_JBIGIC010000003.1"/>
</dbReference>
<proteinExistence type="predicted"/>
<accession>A0ABW7HA13</accession>
<organism evidence="1 2">
    <name type="scientific">Pelomonas candidula</name>
    <dbReference type="NCBI Taxonomy" id="3299025"/>
    <lineage>
        <taxon>Bacteria</taxon>
        <taxon>Pseudomonadati</taxon>
        <taxon>Pseudomonadota</taxon>
        <taxon>Betaproteobacteria</taxon>
        <taxon>Burkholderiales</taxon>
        <taxon>Sphaerotilaceae</taxon>
        <taxon>Roseateles</taxon>
    </lineage>
</organism>
<dbReference type="EMBL" id="JBIGIC010000003">
    <property type="protein sequence ID" value="MFG6486750.1"/>
    <property type="molecule type" value="Genomic_DNA"/>
</dbReference>
<reference evidence="1 2" key="1">
    <citation type="submission" date="2024-08" db="EMBL/GenBank/DDBJ databases">
        <authorList>
            <person name="Lu H."/>
        </authorList>
    </citation>
    <scope>NUCLEOTIDE SEQUENCE [LARGE SCALE GENOMIC DNA]</scope>
    <source>
        <strain evidence="1 2">BYS78W</strain>
    </source>
</reference>
<comment type="caution">
    <text evidence="1">The sequence shown here is derived from an EMBL/GenBank/DDBJ whole genome shotgun (WGS) entry which is preliminary data.</text>
</comment>